<protein>
    <submittedName>
        <fullName evidence="1">Uncharacterized protein</fullName>
    </submittedName>
</protein>
<proteinExistence type="predicted"/>
<accession>A0A4S8LB70</accession>
<dbReference type="Proteomes" id="UP000297245">
    <property type="component" value="Unassembled WGS sequence"/>
</dbReference>
<evidence type="ECO:0000313" key="1">
    <source>
        <dbReference type="EMBL" id="THU86077.1"/>
    </source>
</evidence>
<evidence type="ECO:0000313" key="2">
    <source>
        <dbReference type="Proteomes" id="UP000297245"/>
    </source>
</evidence>
<gene>
    <name evidence="1" type="ORF">K435DRAFT_868639</name>
</gene>
<sequence>MANSHSTVSNLCVDTLRSECSSTREGLDFTPHACGKGHHSPDLCYPMDSSPRVNSPSNEFGQLVQQEQDLLSDFNRLKDDYRRCCNPIYKSSWKNPDIDLQILLATHELYGIMVQAYLDGYAKVLPASGLTWAIPVCYFLT</sequence>
<keyword evidence="2" id="KW-1185">Reference proteome</keyword>
<organism evidence="1 2">
    <name type="scientific">Dendrothele bispora (strain CBS 962.96)</name>
    <dbReference type="NCBI Taxonomy" id="1314807"/>
    <lineage>
        <taxon>Eukaryota</taxon>
        <taxon>Fungi</taxon>
        <taxon>Dikarya</taxon>
        <taxon>Basidiomycota</taxon>
        <taxon>Agaricomycotina</taxon>
        <taxon>Agaricomycetes</taxon>
        <taxon>Agaricomycetidae</taxon>
        <taxon>Agaricales</taxon>
        <taxon>Agaricales incertae sedis</taxon>
        <taxon>Dendrothele</taxon>
    </lineage>
</organism>
<reference evidence="1 2" key="1">
    <citation type="journal article" date="2019" name="Nat. Ecol. Evol.">
        <title>Megaphylogeny resolves global patterns of mushroom evolution.</title>
        <authorList>
            <person name="Varga T."/>
            <person name="Krizsan K."/>
            <person name="Foldi C."/>
            <person name="Dima B."/>
            <person name="Sanchez-Garcia M."/>
            <person name="Sanchez-Ramirez S."/>
            <person name="Szollosi G.J."/>
            <person name="Szarkandi J.G."/>
            <person name="Papp V."/>
            <person name="Albert L."/>
            <person name="Andreopoulos W."/>
            <person name="Angelini C."/>
            <person name="Antonin V."/>
            <person name="Barry K.W."/>
            <person name="Bougher N.L."/>
            <person name="Buchanan P."/>
            <person name="Buyck B."/>
            <person name="Bense V."/>
            <person name="Catcheside P."/>
            <person name="Chovatia M."/>
            <person name="Cooper J."/>
            <person name="Damon W."/>
            <person name="Desjardin D."/>
            <person name="Finy P."/>
            <person name="Geml J."/>
            <person name="Haridas S."/>
            <person name="Hughes K."/>
            <person name="Justo A."/>
            <person name="Karasinski D."/>
            <person name="Kautmanova I."/>
            <person name="Kiss B."/>
            <person name="Kocsube S."/>
            <person name="Kotiranta H."/>
            <person name="LaButti K.M."/>
            <person name="Lechner B.E."/>
            <person name="Liimatainen K."/>
            <person name="Lipzen A."/>
            <person name="Lukacs Z."/>
            <person name="Mihaltcheva S."/>
            <person name="Morgado L.N."/>
            <person name="Niskanen T."/>
            <person name="Noordeloos M.E."/>
            <person name="Ohm R.A."/>
            <person name="Ortiz-Santana B."/>
            <person name="Ovrebo C."/>
            <person name="Racz N."/>
            <person name="Riley R."/>
            <person name="Savchenko A."/>
            <person name="Shiryaev A."/>
            <person name="Soop K."/>
            <person name="Spirin V."/>
            <person name="Szebenyi C."/>
            <person name="Tomsovsky M."/>
            <person name="Tulloss R.E."/>
            <person name="Uehling J."/>
            <person name="Grigoriev I.V."/>
            <person name="Vagvolgyi C."/>
            <person name="Papp T."/>
            <person name="Martin F.M."/>
            <person name="Miettinen O."/>
            <person name="Hibbett D.S."/>
            <person name="Nagy L.G."/>
        </authorList>
    </citation>
    <scope>NUCLEOTIDE SEQUENCE [LARGE SCALE GENOMIC DNA]</scope>
    <source>
        <strain evidence="1 2">CBS 962.96</strain>
    </source>
</reference>
<dbReference type="AlphaFoldDB" id="A0A4S8LB70"/>
<name>A0A4S8LB70_DENBC</name>
<dbReference type="EMBL" id="ML179514">
    <property type="protein sequence ID" value="THU86077.1"/>
    <property type="molecule type" value="Genomic_DNA"/>
</dbReference>